<evidence type="ECO:0000313" key="2">
    <source>
        <dbReference type="EMBL" id="QJH97261.1"/>
    </source>
</evidence>
<dbReference type="EMBL" id="MT144305">
    <property type="protein sequence ID" value="QJA52006.1"/>
    <property type="molecule type" value="Genomic_DNA"/>
</dbReference>
<protein>
    <submittedName>
        <fullName evidence="1">Uncharacterized protein</fullName>
    </submittedName>
</protein>
<dbReference type="AlphaFoldDB" id="A0A6H1ZVP9"/>
<reference evidence="1" key="1">
    <citation type="submission" date="2020-03" db="EMBL/GenBank/DDBJ databases">
        <title>The deep terrestrial virosphere.</title>
        <authorList>
            <person name="Holmfeldt K."/>
            <person name="Nilsson E."/>
            <person name="Simone D."/>
            <person name="Lopez-Fernandez M."/>
            <person name="Wu X."/>
            <person name="de Brujin I."/>
            <person name="Lundin D."/>
            <person name="Andersson A."/>
            <person name="Bertilsson S."/>
            <person name="Dopson M."/>
        </authorList>
    </citation>
    <scope>NUCLEOTIDE SEQUENCE</scope>
    <source>
        <strain evidence="1">TM448A02429</strain>
        <strain evidence="2">TM448B00955</strain>
    </source>
</reference>
<organism evidence="1">
    <name type="scientific">viral metagenome</name>
    <dbReference type="NCBI Taxonomy" id="1070528"/>
    <lineage>
        <taxon>unclassified sequences</taxon>
        <taxon>metagenomes</taxon>
        <taxon>organismal metagenomes</taxon>
    </lineage>
</organism>
<name>A0A6H1ZVP9_9ZZZZ</name>
<proteinExistence type="predicted"/>
<evidence type="ECO:0000313" key="1">
    <source>
        <dbReference type="EMBL" id="QJA52006.1"/>
    </source>
</evidence>
<dbReference type="EMBL" id="MT144679">
    <property type="protein sequence ID" value="QJH97261.1"/>
    <property type="molecule type" value="Genomic_DNA"/>
</dbReference>
<gene>
    <name evidence="1" type="ORF">TM448A02429_0007</name>
    <name evidence="2" type="ORF">TM448B00955_0026</name>
</gene>
<sequence>MIWDDIKFDIRRMVELGRKIDDMAHEIMFHAHDPSENKKRNYEKNQKDFHDLCLKYGVEL</sequence>
<accession>A0A6H1ZVP9</accession>